<sequence>MILALGVLGLQAVRLALHKAFSIDEFQYAHAAWLVARGQVPYRDFFEVHFPLVYQVLAPLFGVLGDDPLNVLALRAAMLMPLAGACTAVAVLNRREGRLAAWLAPVLLLAQPAFTRFATEVRPDALAIALFLGALALLSVRPAAPARDSAAGEPEPPAHPVTPMRGFAAGALFVAAVWGSQKVLFYGGLVGAVLVVDLILRRGRAPALVPTPRAFLAGAGAVLVIVAAYLTATRSWAAWWQWCFVWASEHQRHYPGFSPGKYLLPVLEEQPWLFTLAALGVAASARRWWRSGRARWSDPDLLLLLAVPATFGSYALQRAPFPYSLLPFLGVLAPFMARGVAEVFGWLKPPLARVAGAVVLVALLAAQGVRLEALLDGGGNARQREVLARIATLTGPEDVAYDNSGGYVSRPHAHFYFYTDAYLRGAIASTLAREIPEALVASGCVLRVEDLRSSGLPPALRQFLAEHYQPLDGDISLWGQRYETAEGHTLEGRFLAVREGRYFVEPEVALTRGALFIDGVRMTAPEFPLSRGPHSVRYEGPAGTFHLLWLPRDGRRWTPRPGLPPTYSRLF</sequence>
<comment type="caution">
    <text evidence="2">The sequence shown here is derived from an EMBL/GenBank/DDBJ whole genome shotgun (WGS) entry which is preliminary data.</text>
</comment>
<feature type="transmembrane region" description="Helical" evidence="1">
    <location>
        <begin position="72"/>
        <end position="93"/>
    </location>
</feature>
<keyword evidence="1" id="KW-0812">Transmembrane</keyword>
<keyword evidence="1" id="KW-1133">Transmembrane helix</keyword>
<dbReference type="RefSeq" id="WP_169352097.1">
    <property type="nucleotide sequence ID" value="NZ_JABBJJ010000506.1"/>
</dbReference>
<proteinExistence type="predicted"/>
<gene>
    <name evidence="2" type="ORF">HG543_50220</name>
</gene>
<dbReference type="Proteomes" id="UP000518300">
    <property type="component" value="Unassembled WGS sequence"/>
</dbReference>
<feature type="transmembrane region" description="Helical" evidence="1">
    <location>
        <begin position="183"/>
        <end position="200"/>
    </location>
</feature>
<accession>A0A848M0A2</accession>
<feature type="transmembrane region" description="Helical" evidence="1">
    <location>
        <begin position="125"/>
        <end position="144"/>
    </location>
</feature>
<evidence type="ECO:0000256" key="1">
    <source>
        <dbReference type="SAM" id="Phobius"/>
    </source>
</evidence>
<evidence type="ECO:0000313" key="2">
    <source>
        <dbReference type="EMBL" id="NMO22983.1"/>
    </source>
</evidence>
<evidence type="ECO:0008006" key="4">
    <source>
        <dbReference type="Google" id="ProtNLM"/>
    </source>
</evidence>
<name>A0A848M0A2_9BACT</name>
<evidence type="ECO:0000313" key="3">
    <source>
        <dbReference type="Proteomes" id="UP000518300"/>
    </source>
</evidence>
<dbReference type="AlphaFoldDB" id="A0A848M0A2"/>
<protein>
    <recommendedName>
        <fullName evidence="4">Glycosyltransferase RgtA/B/C/D-like domain-containing protein</fullName>
    </recommendedName>
</protein>
<feature type="transmembrane region" description="Helical" evidence="1">
    <location>
        <begin position="212"/>
        <end position="232"/>
    </location>
</feature>
<reference evidence="2 3" key="1">
    <citation type="submission" date="2020-04" db="EMBL/GenBank/DDBJ databases">
        <title>Draft genome of Pyxidicoccus fallax type strain.</title>
        <authorList>
            <person name="Whitworth D.E."/>
        </authorList>
    </citation>
    <scope>NUCLEOTIDE SEQUENCE [LARGE SCALE GENOMIC DNA]</scope>
    <source>
        <strain evidence="2 3">DSM 14698</strain>
    </source>
</reference>
<organism evidence="2 3">
    <name type="scientific">Pyxidicoccus fallax</name>
    <dbReference type="NCBI Taxonomy" id="394095"/>
    <lineage>
        <taxon>Bacteria</taxon>
        <taxon>Pseudomonadati</taxon>
        <taxon>Myxococcota</taxon>
        <taxon>Myxococcia</taxon>
        <taxon>Myxococcales</taxon>
        <taxon>Cystobacterineae</taxon>
        <taxon>Myxococcaceae</taxon>
        <taxon>Pyxidicoccus</taxon>
    </lineage>
</organism>
<keyword evidence="3" id="KW-1185">Reference proteome</keyword>
<dbReference type="EMBL" id="JABBJJ010000506">
    <property type="protein sequence ID" value="NMO22983.1"/>
    <property type="molecule type" value="Genomic_DNA"/>
</dbReference>
<keyword evidence="1" id="KW-0472">Membrane</keyword>